<dbReference type="OrthoDB" id="10255449at2759"/>
<evidence type="ECO:0000313" key="2">
    <source>
        <dbReference type="EMBL" id="KIO23325.1"/>
    </source>
</evidence>
<reference evidence="2 3" key="1">
    <citation type="submission" date="2014-04" db="EMBL/GenBank/DDBJ databases">
        <authorList>
            <consortium name="DOE Joint Genome Institute"/>
            <person name="Kuo A."/>
            <person name="Girlanda M."/>
            <person name="Perotto S."/>
            <person name="Kohler A."/>
            <person name="Nagy L.G."/>
            <person name="Floudas D."/>
            <person name="Copeland A."/>
            <person name="Barry K.W."/>
            <person name="Cichocki N."/>
            <person name="Veneault-Fourrey C."/>
            <person name="LaButti K."/>
            <person name="Lindquist E.A."/>
            <person name="Lipzen A."/>
            <person name="Lundell T."/>
            <person name="Morin E."/>
            <person name="Murat C."/>
            <person name="Sun H."/>
            <person name="Tunlid A."/>
            <person name="Henrissat B."/>
            <person name="Grigoriev I.V."/>
            <person name="Hibbett D.S."/>
            <person name="Martin F."/>
            <person name="Nordberg H.P."/>
            <person name="Cantor M.N."/>
            <person name="Hua S.X."/>
        </authorList>
    </citation>
    <scope>NUCLEOTIDE SEQUENCE [LARGE SCALE GENOMIC DNA]</scope>
    <source>
        <strain evidence="2 3">MUT 4182</strain>
    </source>
</reference>
<name>A0A0C3Q3M5_9AGAM</name>
<proteinExistence type="predicted"/>
<feature type="compositionally biased region" description="Acidic residues" evidence="1">
    <location>
        <begin position="154"/>
        <end position="164"/>
    </location>
</feature>
<dbReference type="AlphaFoldDB" id="A0A0C3Q3M5"/>
<protein>
    <submittedName>
        <fullName evidence="2">Uncharacterized protein</fullName>
    </submittedName>
</protein>
<organism evidence="2 3">
    <name type="scientific">Tulasnella calospora MUT 4182</name>
    <dbReference type="NCBI Taxonomy" id="1051891"/>
    <lineage>
        <taxon>Eukaryota</taxon>
        <taxon>Fungi</taxon>
        <taxon>Dikarya</taxon>
        <taxon>Basidiomycota</taxon>
        <taxon>Agaricomycotina</taxon>
        <taxon>Agaricomycetes</taxon>
        <taxon>Cantharellales</taxon>
        <taxon>Tulasnellaceae</taxon>
        <taxon>Tulasnella</taxon>
    </lineage>
</organism>
<dbReference type="EMBL" id="KN823087">
    <property type="protein sequence ID" value="KIO23325.1"/>
    <property type="molecule type" value="Genomic_DNA"/>
</dbReference>
<evidence type="ECO:0000313" key="3">
    <source>
        <dbReference type="Proteomes" id="UP000054248"/>
    </source>
</evidence>
<dbReference type="STRING" id="1051891.A0A0C3Q3M5"/>
<dbReference type="Gene3D" id="3.10.290.20">
    <property type="entry name" value="Ubiquitin-like 2 activating enzyme e1b. Chain: B, domain 3"/>
    <property type="match status" value="1"/>
</dbReference>
<sequence>MEEDEDMEDAEGEDDESERREVSVYEGQRLLSDPDMDDNLGRTLESLNCTRGKFLTIVDEDEVFENVVLALSPLPDGASSAFILPSPFPSLKQHARPKPPAPAATEDDGDVTEIVATEPSRKRAASEDDIRPAKRARTAEHHPEETEDGHIVISDDDDDIMEVL</sequence>
<dbReference type="Proteomes" id="UP000054248">
    <property type="component" value="Unassembled WGS sequence"/>
</dbReference>
<evidence type="ECO:0000256" key="1">
    <source>
        <dbReference type="SAM" id="MobiDB-lite"/>
    </source>
</evidence>
<gene>
    <name evidence="2" type="ORF">M407DRAFT_110417</name>
</gene>
<feature type="region of interest" description="Disordered" evidence="1">
    <location>
        <begin position="91"/>
        <end position="164"/>
    </location>
</feature>
<dbReference type="HOGENOM" id="CLU_1620272_0_0_1"/>
<reference evidence="3" key="2">
    <citation type="submission" date="2015-01" db="EMBL/GenBank/DDBJ databases">
        <title>Evolutionary Origins and Diversification of the Mycorrhizal Mutualists.</title>
        <authorList>
            <consortium name="DOE Joint Genome Institute"/>
            <consortium name="Mycorrhizal Genomics Consortium"/>
            <person name="Kohler A."/>
            <person name="Kuo A."/>
            <person name="Nagy L.G."/>
            <person name="Floudas D."/>
            <person name="Copeland A."/>
            <person name="Barry K.W."/>
            <person name="Cichocki N."/>
            <person name="Veneault-Fourrey C."/>
            <person name="LaButti K."/>
            <person name="Lindquist E.A."/>
            <person name="Lipzen A."/>
            <person name="Lundell T."/>
            <person name="Morin E."/>
            <person name="Murat C."/>
            <person name="Riley R."/>
            <person name="Ohm R."/>
            <person name="Sun H."/>
            <person name="Tunlid A."/>
            <person name="Henrissat B."/>
            <person name="Grigoriev I.V."/>
            <person name="Hibbett D.S."/>
            <person name="Martin F."/>
        </authorList>
    </citation>
    <scope>NUCLEOTIDE SEQUENCE [LARGE SCALE GENOMIC DNA]</scope>
    <source>
        <strain evidence="3">MUT 4182</strain>
    </source>
</reference>
<accession>A0A0C3Q3M5</accession>
<feature type="compositionally biased region" description="Basic and acidic residues" evidence="1">
    <location>
        <begin position="119"/>
        <end position="150"/>
    </location>
</feature>
<feature type="region of interest" description="Disordered" evidence="1">
    <location>
        <begin position="1"/>
        <end position="41"/>
    </location>
</feature>
<keyword evidence="3" id="KW-1185">Reference proteome</keyword>
<feature type="compositionally biased region" description="Acidic residues" evidence="1">
    <location>
        <begin position="1"/>
        <end position="16"/>
    </location>
</feature>